<feature type="compositionally biased region" description="Acidic residues" evidence="1">
    <location>
        <begin position="105"/>
        <end position="115"/>
    </location>
</feature>
<dbReference type="InterPro" id="IPR000253">
    <property type="entry name" value="FHA_dom"/>
</dbReference>
<dbReference type="Proteomes" id="UP000321353">
    <property type="component" value="Chromosome"/>
</dbReference>
<sequence length="302" mass="33177">MRVILQVTAGPALGRQIPLQSGERARFGSSDVADVCFPDDAEMAEVHFELECQSDQCLVRDMTGASATFVNETPIDEAVIVDGDKIVAGQTQLRTVIQGRPGQADDIDAPQETEQPDQPKLSAVELCQLTDLEEESLQLFRPSHSPEEFIRVLAENKLFADAIRIATLYLPKRKTVYWAYRVVAEVFPRELGREERDALELVMAWLKEPSEVNRRAAMAVAEKLEYANAASCVAAAASWSEGSMAPAEFDEVPADPRLTAQMAAGAMMMTATTGDTMSIDHRYQKILDIGNEFLAGKADLPQ</sequence>
<evidence type="ECO:0000313" key="3">
    <source>
        <dbReference type="EMBL" id="QEG01407.1"/>
    </source>
</evidence>
<dbReference type="Gene3D" id="2.60.200.20">
    <property type="match status" value="1"/>
</dbReference>
<organism evidence="3 4">
    <name type="scientific">Stieleria maiorica</name>
    <dbReference type="NCBI Taxonomy" id="2795974"/>
    <lineage>
        <taxon>Bacteria</taxon>
        <taxon>Pseudomonadati</taxon>
        <taxon>Planctomycetota</taxon>
        <taxon>Planctomycetia</taxon>
        <taxon>Pirellulales</taxon>
        <taxon>Pirellulaceae</taxon>
        <taxon>Stieleria</taxon>
    </lineage>
</organism>
<evidence type="ECO:0000259" key="2">
    <source>
        <dbReference type="PROSITE" id="PS50006"/>
    </source>
</evidence>
<dbReference type="PROSITE" id="PS50006">
    <property type="entry name" value="FHA_DOMAIN"/>
    <property type="match status" value="1"/>
</dbReference>
<dbReference type="KEGG" id="smam:Mal15_54830"/>
<keyword evidence="4" id="KW-1185">Reference proteome</keyword>
<dbReference type="Pfam" id="PF16697">
    <property type="entry name" value="Yop-YscD_cpl"/>
    <property type="match status" value="1"/>
</dbReference>
<dbReference type="SUPFAM" id="SSF49879">
    <property type="entry name" value="SMAD/FHA domain"/>
    <property type="match status" value="1"/>
</dbReference>
<protein>
    <recommendedName>
        <fullName evidence="2">FHA domain-containing protein</fullName>
    </recommendedName>
</protein>
<dbReference type="InterPro" id="IPR008984">
    <property type="entry name" value="SMAD_FHA_dom_sf"/>
</dbReference>
<evidence type="ECO:0000256" key="1">
    <source>
        <dbReference type="SAM" id="MobiDB-lite"/>
    </source>
</evidence>
<dbReference type="AlphaFoldDB" id="A0A5B9MNA2"/>
<name>A0A5B9MNA2_9BACT</name>
<dbReference type="InterPro" id="IPR053855">
    <property type="entry name" value="DUF6931"/>
</dbReference>
<accession>A0A5B9MNA2</accession>
<evidence type="ECO:0000313" key="4">
    <source>
        <dbReference type="Proteomes" id="UP000321353"/>
    </source>
</evidence>
<feature type="region of interest" description="Disordered" evidence="1">
    <location>
        <begin position="98"/>
        <end position="118"/>
    </location>
</feature>
<dbReference type="RefSeq" id="WP_147870488.1">
    <property type="nucleotide sequence ID" value="NZ_CP036264.1"/>
</dbReference>
<reference evidence="3 4" key="1">
    <citation type="submission" date="2019-02" db="EMBL/GenBank/DDBJ databases">
        <title>Planctomycetal bacteria perform biofilm scaping via a novel small molecule.</title>
        <authorList>
            <person name="Jeske O."/>
            <person name="Boedeker C."/>
            <person name="Wiegand S."/>
            <person name="Breitling P."/>
            <person name="Kallscheuer N."/>
            <person name="Jogler M."/>
            <person name="Rohde M."/>
            <person name="Petersen J."/>
            <person name="Medema M.H."/>
            <person name="Surup F."/>
            <person name="Jogler C."/>
        </authorList>
    </citation>
    <scope>NUCLEOTIDE SEQUENCE [LARGE SCALE GENOMIC DNA]</scope>
    <source>
        <strain evidence="3 4">Mal15</strain>
    </source>
</reference>
<dbReference type="EMBL" id="CP036264">
    <property type="protein sequence ID" value="QEG01407.1"/>
    <property type="molecule type" value="Genomic_DNA"/>
</dbReference>
<dbReference type="CDD" id="cd00060">
    <property type="entry name" value="FHA"/>
    <property type="match status" value="1"/>
</dbReference>
<feature type="domain" description="FHA" evidence="2">
    <location>
        <begin position="11"/>
        <end position="75"/>
    </location>
</feature>
<gene>
    <name evidence="3" type="ORF">Mal15_54830</name>
</gene>
<dbReference type="Pfam" id="PF22011">
    <property type="entry name" value="DUF6931"/>
    <property type="match status" value="1"/>
</dbReference>
<dbReference type="InterPro" id="IPR032030">
    <property type="entry name" value="YscD_cytoplasmic_dom"/>
</dbReference>
<proteinExistence type="predicted"/>